<name>A0ABQ5C3U2_9ASTR</name>
<gene>
    <name evidence="2" type="ORF">Tco_0891742</name>
</gene>
<evidence type="ECO:0000313" key="2">
    <source>
        <dbReference type="EMBL" id="GJT21805.1"/>
    </source>
</evidence>
<organism evidence="2 3">
    <name type="scientific">Tanacetum coccineum</name>
    <dbReference type="NCBI Taxonomy" id="301880"/>
    <lineage>
        <taxon>Eukaryota</taxon>
        <taxon>Viridiplantae</taxon>
        <taxon>Streptophyta</taxon>
        <taxon>Embryophyta</taxon>
        <taxon>Tracheophyta</taxon>
        <taxon>Spermatophyta</taxon>
        <taxon>Magnoliopsida</taxon>
        <taxon>eudicotyledons</taxon>
        <taxon>Gunneridae</taxon>
        <taxon>Pentapetalae</taxon>
        <taxon>asterids</taxon>
        <taxon>campanulids</taxon>
        <taxon>Asterales</taxon>
        <taxon>Asteraceae</taxon>
        <taxon>Asteroideae</taxon>
        <taxon>Anthemideae</taxon>
        <taxon>Anthemidinae</taxon>
        <taxon>Tanacetum</taxon>
    </lineage>
</organism>
<proteinExistence type="predicted"/>
<protein>
    <submittedName>
        <fullName evidence="2">Uncharacterized protein</fullName>
    </submittedName>
</protein>
<sequence length="136" mass="15117">MGKTISTIGDETADVEQQQIEEVEFVVNQSVYCLLLRLFCSVSECLMIDKVLKSAGIDKDLKDRFDHGLGMDRGIDFVLLVRGLWMDYVSTARSQLILPVSIPSGRTFIVPAGMYVVLAGRVIISFLLLVQLGSCW</sequence>
<comment type="caution">
    <text evidence="2">The sequence shown here is derived from an EMBL/GenBank/DDBJ whole genome shotgun (WGS) entry which is preliminary data.</text>
</comment>
<reference evidence="2" key="1">
    <citation type="journal article" date="2022" name="Int. J. Mol. Sci.">
        <title>Draft Genome of Tanacetum Coccineum: Genomic Comparison of Closely Related Tanacetum-Family Plants.</title>
        <authorList>
            <person name="Yamashiro T."/>
            <person name="Shiraishi A."/>
            <person name="Nakayama K."/>
            <person name="Satake H."/>
        </authorList>
    </citation>
    <scope>NUCLEOTIDE SEQUENCE</scope>
</reference>
<evidence type="ECO:0000313" key="3">
    <source>
        <dbReference type="Proteomes" id="UP001151760"/>
    </source>
</evidence>
<keyword evidence="1" id="KW-1133">Transmembrane helix</keyword>
<keyword evidence="1" id="KW-0812">Transmembrane</keyword>
<keyword evidence="3" id="KW-1185">Reference proteome</keyword>
<dbReference type="Proteomes" id="UP001151760">
    <property type="component" value="Unassembled WGS sequence"/>
</dbReference>
<keyword evidence="1" id="KW-0472">Membrane</keyword>
<dbReference type="EMBL" id="BQNB010013917">
    <property type="protein sequence ID" value="GJT21805.1"/>
    <property type="molecule type" value="Genomic_DNA"/>
</dbReference>
<feature type="transmembrane region" description="Helical" evidence="1">
    <location>
        <begin position="108"/>
        <end position="130"/>
    </location>
</feature>
<evidence type="ECO:0000256" key="1">
    <source>
        <dbReference type="SAM" id="Phobius"/>
    </source>
</evidence>
<accession>A0ABQ5C3U2</accession>
<reference evidence="2" key="2">
    <citation type="submission" date="2022-01" db="EMBL/GenBank/DDBJ databases">
        <authorList>
            <person name="Yamashiro T."/>
            <person name="Shiraishi A."/>
            <person name="Satake H."/>
            <person name="Nakayama K."/>
        </authorList>
    </citation>
    <scope>NUCLEOTIDE SEQUENCE</scope>
</reference>